<organism evidence="2 3">
    <name type="scientific">Demequina sediminis</name>
    <dbReference type="NCBI Taxonomy" id="1930058"/>
    <lineage>
        <taxon>Bacteria</taxon>
        <taxon>Bacillati</taxon>
        <taxon>Actinomycetota</taxon>
        <taxon>Actinomycetes</taxon>
        <taxon>Micrococcales</taxon>
        <taxon>Demequinaceae</taxon>
        <taxon>Demequina</taxon>
    </lineage>
</organism>
<accession>A0ABP9WJC5</accession>
<gene>
    <name evidence="2" type="ORF">Lsed01_02397</name>
</gene>
<evidence type="ECO:0000256" key="1">
    <source>
        <dbReference type="SAM" id="Phobius"/>
    </source>
</evidence>
<evidence type="ECO:0000313" key="2">
    <source>
        <dbReference type="EMBL" id="GAA5519939.1"/>
    </source>
</evidence>
<proteinExistence type="predicted"/>
<reference evidence="2 3" key="1">
    <citation type="submission" date="2024-02" db="EMBL/GenBank/DDBJ databases">
        <title>Lysinimicrobium sediminis NBRC 112286.</title>
        <authorList>
            <person name="Ichikawa N."/>
            <person name="Katano-Makiyama Y."/>
            <person name="Hidaka K."/>
        </authorList>
    </citation>
    <scope>NUCLEOTIDE SEQUENCE [LARGE SCALE GENOMIC DNA]</scope>
    <source>
        <strain evidence="2 3">NBRC 112286</strain>
    </source>
</reference>
<keyword evidence="3" id="KW-1185">Reference proteome</keyword>
<comment type="caution">
    <text evidence="2">The sequence shown here is derived from an EMBL/GenBank/DDBJ whole genome shotgun (WGS) entry which is preliminary data.</text>
</comment>
<name>A0ABP9WJC5_9MICO</name>
<protein>
    <submittedName>
        <fullName evidence="2">Uncharacterized protein</fullName>
    </submittedName>
</protein>
<evidence type="ECO:0000313" key="3">
    <source>
        <dbReference type="Proteomes" id="UP001426770"/>
    </source>
</evidence>
<feature type="transmembrane region" description="Helical" evidence="1">
    <location>
        <begin position="41"/>
        <end position="62"/>
    </location>
</feature>
<dbReference type="EMBL" id="BAABRR010000015">
    <property type="protein sequence ID" value="GAA5519939.1"/>
    <property type="molecule type" value="Genomic_DNA"/>
</dbReference>
<keyword evidence="1" id="KW-1133">Transmembrane helix</keyword>
<keyword evidence="1" id="KW-0812">Transmembrane</keyword>
<keyword evidence="1" id="KW-0472">Membrane</keyword>
<sequence>MRVTLTRRRLAGILLCVLALGILVGDGIARAAGWDGPVTAQFIGAMIAFIGAGLTAADATIARSNGHE</sequence>
<dbReference type="RefSeq" id="WP_286214255.1">
    <property type="nucleotide sequence ID" value="NZ_AP027736.1"/>
</dbReference>
<dbReference type="Proteomes" id="UP001426770">
    <property type="component" value="Unassembled WGS sequence"/>
</dbReference>